<feature type="compositionally biased region" description="Polar residues" evidence="1">
    <location>
        <begin position="31"/>
        <end position="45"/>
    </location>
</feature>
<protein>
    <submittedName>
        <fullName evidence="2">Uncharacterized protein</fullName>
    </submittedName>
</protein>
<gene>
    <name evidence="2" type="primary">SC234g500050.1_BraROA</name>
    <name evidence="2" type="ORF">IGI04_042828</name>
</gene>
<evidence type="ECO:0000313" key="2">
    <source>
        <dbReference type="EMBL" id="KAG5373855.1"/>
    </source>
</evidence>
<feature type="compositionally biased region" description="Basic and acidic residues" evidence="1">
    <location>
        <begin position="8"/>
        <end position="30"/>
    </location>
</feature>
<proteinExistence type="predicted"/>
<reference evidence="2 3" key="1">
    <citation type="submission" date="2021-03" db="EMBL/GenBank/DDBJ databases">
        <authorList>
            <person name="King G.J."/>
            <person name="Bancroft I."/>
            <person name="Baten A."/>
            <person name="Bloomfield J."/>
            <person name="Borpatragohain P."/>
            <person name="He Z."/>
            <person name="Irish N."/>
            <person name="Irwin J."/>
            <person name="Liu K."/>
            <person name="Mauleon R.P."/>
            <person name="Moore J."/>
            <person name="Morris R."/>
            <person name="Ostergaard L."/>
            <person name="Wang B."/>
            <person name="Wells R."/>
        </authorList>
    </citation>
    <scope>NUCLEOTIDE SEQUENCE [LARGE SCALE GENOMIC DNA]</scope>
    <source>
        <strain evidence="2">R-o-18</strain>
        <tissue evidence="2">Leaf</tissue>
    </source>
</reference>
<name>A0ABQ7KK07_BRACM</name>
<organism evidence="2 3">
    <name type="scientific">Brassica rapa subsp. trilocularis</name>
    <dbReference type="NCBI Taxonomy" id="1813537"/>
    <lineage>
        <taxon>Eukaryota</taxon>
        <taxon>Viridiplantae</taxon>
        <taxon>Streptophyta</taxon>
        <taxon>Embryophyta</taxon>
        <taxon>Tracheophyta</taxon>
        <taxon>Spermatophyta</taxon>
        <taxon>Magnoliopsida</taxon>
        <taxon>eudicotyledons</taxon>
        <taxon>Gunneridae</taxon>
        <taxon>Pentapetalae</taxon>
        <taxon>rosids</taxon>
        <taxon>malvids</taxon>
        <taxon>Brassicales</taxon>
        <taxon>Brassicaceae</taxon>
        <taxon>Brassiceae</taxon>
        <taxon>Brassica</taxon>
    </lineage>
</organism>
<comment type="caution">
    <text evidence="2">The sequence shown here is derived from an EMBL/GenBank/DDBJ whole genome shotgun (WGS) entry which is preliminary data.</text>
</comment>
<evidence type="ECO:0000256" key="1">
    <source>
        <dbReference type="SAM" id="MobiDB-lite"/>
    </source>
</evidence>
<dbReference type="Proteomes" id="UP000823674">
    <property type="component" value="Unassembled WGS sequence"/>
</dbReference>
<sequence length="512" mass="58414">ESSNPTSEAERTTPLDHERGNGTESHEQVHNQDSGQHNQEVTQEVESGIEMKTKEAETVTLEFYCDILMDSNYLNMEMKHRSSTTMELEEERDGDWSRWAKRALESCGLWSSHGKGKPFMEMATEEGQTRGLKLGNEVVQGDTTKSEIEATLGKSKLVRVVEDRGVIRGLRQGEDECYQLVGRLREVWSELDVVKTHTSNPRCCQERRKQDVIFSFLMEEVCELVKYTCDVWEMNRKPERWKGGTSCKRGRLRKLSKEWLMKRRAWRKDSESEHLSDRMSVILKRIKDVLQQMVIGECSYSAYMGERVGDSADMRGMDTKRADECVTKKEWDELVKHVKDVGELEKLLRSDLPDAKRMYRRCTQEKRPSLSQEWPVVRGMDQGVGALVLLVQETHKEGHHLSHGETGGPKTLELKENGDPVGLSADVGIVVLLEDSELVGLSADVGIVVLPMIKKKRLHGDLIRRGLSDQSEEAGTPHHSDQLYSRTQGVFNQGNYWLSNHMMVANYGVEKC</sequence>
<dbReference type="EMBL" id="JADBGQ010000086">
    <property type="protein sequence ID" value="KAG5373855.1"/>
    <property type="molecule type" value="Genomic_DNA"/>
</dbReference>
<keyword evidence="3" id="KW-1185">Reference proteome</keyword>
<evidence type="ECO:0000313" key="3">
    <source>
        <dbReference type="Proteomes" id="UP000823674"/>
    </source>
</evidence>
<feature type="non-terminal residue" evidence="2">
    <location>
        <position position="1"/>
    </location>
</feature>
<feature type="region of interest" description="Disordered" evidence="1">
    <location>
        <begin position="1"/>
        <end position="45"/>
    </location>
</feature>
<accession>A0ABQ7KK07</accession>